<accession>A0A927BR03</accession>
<dbReference type="SMART" id="SM00448">
    <property type="entry name" value="REC"/>
    <property type="match status" value="1"/>
</dbReference>
<keyword evidence="3" id="KW-0238">DNA-binding</keyword>
<evidence type="ECO:0000256" key="4">
    <source>
        <dbReference type="ARBA" id="ARBA00023163"/>
    </source>
</evidence>
<dbReference type="GO" id="GO:0000156">
    <property type="term" value="F:phosphorelay response regulator activity"/>
    <property type="evidence" value="ECO:0007669"/>
    <property type="project" value="TreeGrafter"/>
</dbReference>
<dbReference type="Proteomes" id="UP000621560">
    <property type="component" value="Unassembled WGS sequence"/>
</dbReference>
<evidence type="ECO:0000256" key="3">
    <source>
        <dbReference type="ARBA" id="ARBA00023125"/>
    </source>
</evidence>
<dbReference type="GO" id="GO:0005829">
    <property type="term" value="C:cytosol"/>
    <property type="evidence" value="ECO:0007669"/>
    <property type="project" value="TreeGrafter"/>
</dbReference>
<dbReference type="AlphaFoldDB" id="A0A927BR03"/>
<sequence length="136" mass="15341">MQKGRGAMKVLLLDEDRQALEELEGVLRAFADVEIVETCRSPGQAMDLTRLHKPDVIFMEVQLRSRSGLRAAYQLLSLHPSMQIVFVTADARLALLAYDLPATDYLIKPACLARVEQTMHRLRLGLPRGRRNLEAT</sequence>
<comment type="caution">
    <text evidence="7">The sequence shown here is derived from an EMBL/GenBank/DDBJ whole genome shotgun (WGS) entry which is preliminary data.</text>
</comment>
<gene>
    <name evidence="7" type="ORF">IDH44_02810</name>
</gene>
<keyword evidence="2" id="KW-0805">Transcription regulation</keyword>
<keyword evidence="4" id="KW-0804">Transcription</keyword>
<evidence type="ECO:0000256" key="1">
    <source>
        <dbReference type="ARBA" id="ARBA00022553"/>
    </source>
</evidence>
<comment type="caution">
    <text evidence="5">Lacks conserved residue(s) required for the propagation of feature annotation.</text>
</comment>
<dbReference type="GO" id="GO:0006355">
    <property type="term" value="P:regulation of DNA-templated transcription"/>
    <property type="evidence" value="ECO:0007669"/>
    <property type="project" value="TreeGrafter"/>
</dbReference>
<dbReference type="EMBL" id="JACXIZ010000007">
    <property type="protein sequence ID" value="MBD2844105.1"/>
    <property type="molecule type" value="Genomic_DNA"/>
</dbReference>
<dbReference type="InterPro" id="IPR039420">
    <property type="entry name" value="WalR-like"/>
</dbReference>
<evidence type="ECO:0000313" key="7">
    <source>
        <dbReference type="EMBL" id="MBD2844105.1"/>
    </source>
</evidence>
<dbReference type="SUPFAM" id="SSF52172">
    <property type="entry name" value="CheY-like"/>
    <property type="match status" value="1"/>
</dbReference>
<name>A0A927BR03_9BACL</name>
<feature type="domain" description="Response regulatory" evidence="6">
    <location>
        <begin position="9"/>
        <end position="123"/>
    </location>
</feature>
<dbReference type="PANTHER" id="PTHR48111">
    <property type="entry name" value="REGULATOR OF RPOS"/>
    <property type="match status" value="1"/>
</dbReference>
<evidence type="ECO:0000313" key="8">
    <source>
        <dbReference type="Proteomes" id="UP000621560"/>
    </source>
</evidence>
<keyword evidence="8" id="KW-1185">Reference proteome</keyword>
<keyword evidence="1" id="KW-0597">Phosphoprotein</keyword>
<protein>
    <submittedName>
        <fullName evidence="7">Response regulator</fullName>
    </submittedName>
</protein>
<evidence type="ECO:0000256" key="2">
    <source>
        <dbReference type="ARBA" id="ARBA00023015"/>
    </source>
</evidence>
<dbReference type="PANTHER" id="PTHR48111:SF69">
    <property type="entry name" value="RESPONSE REGULATOR RECEIVER"/>
    <property type="match status" value="1"/>
</dbReference>
<reference evidence="7" key="1">
    <citation type="submission" date="2020-09" db="EMBL/GenBank/DDBJ databases">
        <title>A novel bacterium of genus Paenibacillus, isolated from South China Sea.</title>
        <authorList>
            <person name="Huang H."/>
            <person name="Mo K."/>
            <person name="Hu Y."/>
        </authorList>
    </citation>
    <scope>NUCLEOTIDE SEQUENCE</scope>
    <source>
        <strain evidence="7">IB182496</strain>
    </source>
</reference>
<dbReference type="InterPro" id="IPR011006">
    <property type="entry name" value="CheY-like_superfamily"/>
</dbReference>
<dbReference type="PROSITE" id="PS50110">
    <property type="entry name" value="RESPONSE_REGULATORY"/>
    <property type="match status" value="1"/>
</dbReference>
<proteinExistence type="predicted"/>
<dbReference type="Pfam" id="PF00072">
    <property type="entry name" value="Response_reg"/>
    <property type="match status" value="1"/>
</dbReference>
<dbReference type="Gene3D" id="3.40.50.2300">
    <property type="match status" value="1"/>
</dbReference>
<organism evidence="7 8">
    <name type="scientific">Paenibacillus sabuli</name>
    <dbReference type="NCBI Taxonomy" id="2772509"/>
    <lineage>
        <taxon>Bacteria</taxon>
        <taxon>Bacillati</taxon>
        <taxon>Bacillota</taxon>
        <taxon>Bacilli</taxon>
        <taxon>Bacillales</taxon>
        <taxon>Paenibacillaceae</taxon>
        <taxon>Paenibacillus</taxon>
    </lineage>
</organism>
<dbReference type="RefSeq" id="WP_190914459.1">
    <property type="nucleotide sequence ID" value="NZ_JACXIZ010000007.1"/>
</dbReference>
<dbReference type="InterPro" id="IPR001789">
    <property type="entry name" value="Sig_transdc_resp-reg_receiver"/>
</dbReference>
<dbReference type="GO" id="GO:0000976">
    <property type="term" value="F:transcription cis-regulatory region binding"/>
    <property type="evidence" value="ECO:0007669"/>
    <property type="project" value="TreeGrafter"/>
</dbReference>
<evidence type="ECO:0000259" key="6">
    <source>
        <dbReference type="PROSITE" id="PS50110"/>
    </source>
</evidence>
<dbReference type="GO" id="GO:0032993">
    <property type="term" value="C:protein-DNA complex"/>
    <property type="evidence" value="ECO:0007669"/>
    <property type="project" value="TreeGrafter"/>
</dbReference>
<evidence type="ECO:0000256" key="5">
    <source>
        <dbReference type="PROSITE-ProRule" id="PRU00169"/>
    </source>
</evidence>